<evidence type="ECO:0000256" key="3">
    <source>
        <dbReference type="ARBA" id="ARBA00022448"/>
    </source>
</evidence>
<evidence type="ECO:0000313" key="9">
    <source>
        <dbReference type="EMBL" id="UYV63538.1"/>
    </source>
</evidence>
<evidence type="ECO:0000256" key="2">
    <source>
        <dbReference type="ARBA" id="ARBA00008028"/>
    </source>
</evidence>
<accession>A0ABY6K6Q4</accession>
<dbReference type="Gene3D" id="3.40.50.300">
    <property type="entry name" value="P-loop containing nucleotide triphosphate hydrolases"/>
    <property type="match status" value="1"/>
</dbReference>
<name>A0ABY6K6Q4_9ARAC</name>
<dbReference type="Proteomes" id="UP001235939">
    <property type="component" value="Chromosome 02"/>
</dbReference>
<dbReference type="Pfam" id="PF00071">
    <property type="entry name" value="Ras"/>
    <property type="match status" value="1"/>
</dbReference>
<comment type="similarity">
    <text evidence="2 8">Belongs to the small GTPase superfamily. Ran family.</text>
</comment>
<evidence type="ECO:0000256" key="5">
    <source>
        <dbReference type="ARBA" id="ARBA00022927"/>
    </source>
</evidence>
<sequence length="225" mass="25599">MQPAQNPSAVDQGDGIPTFKCVLVGDGGTGKTTFVKRHLTGEFEKKYVATLGVEVHPLLFHTTRGPIRFNVWDTAGQEKFGGLRDGYYIQGQCAIIMFDVTARVTYKNVPNWHRDLVRVCENIPIVLCGNKVDIKDRKVKAKSIVFHRKKNLQYYDISAKSNYNFEKPFLWLARKLIGDPNLDFVAMPALAPPEVTIDPEWQARLEHEMREAQNIPLPDEEDEDL</sequence>
<dbReference type="InterPro" id="IPR027417">
    <property type="entry name" value="P-loop_NTPase"/>
</dbReference>
<evidence type="ECO:0000256" key="6">
    <source>
        <dbReference type="ARBA" id="ARBA00023134"/>
    </source>
</evidence>
<dbReference type="PRINTS" id="PR00627">
    <property type="entry name" value="GTPRANTC4"/>
</dbReference>
<comment type="function">
    <text evidence="8">GTP-binding protein involved in nucleocytoplasmic transport. Required for the import of protein into the nucleus and also for RNA export. Involved in chromatin condensation and control of cell cycle.</text>
</comment>
<keyword evidence="4 8" id="KW-0547">Nucleotide-binding</keyword>
<keyword evidence="7 8" id="KW-0539">Nucleus</keyword>
<dbReference type="InterPro" id="IPR002041">
    <property type="entry name" value="Ran_GTPase"/>
</dbReference>
<dbReference type="SMART" id="SM00176">
    <property type="entry name" value="RAN"/>
    <property type="match status" value="1"/>
</dbReference>
<comment type="subcellular location">
    <subcellularLocation>
        <location evidence="1 8">Nucleus</location>
    </subcellularLocation>
</comment>
<evidence type="ECO:0000256" key="1">
    <source>
        <dbReference type="ARBA" id="ARBA00004123"/>
    </source>
</evidence>
<dbReference type="CDD" id="cd00877">
    <property type="entry name" value="Ran"/>
    <property type="match status" value="1"/>
</dbReference>
<dbReference type="InterPro" id="IPR001806">
    <property type="entry name" value="Small_GTPase"/>
</dbReference>
<evidence type="ECO:0000313" key="10">
    <source>
        <dbReference type="Proteomes" id="UP001235939"/>
    </source>
</evidence>
<reference evidence="9 10" key="1">
    <citation type="submission" date="2022-01" db="EMBL/GenBank/DDBJ databases">
        <title>A chromosomal length assembly of Cordylochernes scorpioides.</title>
        <authorList>
            <person name="Zeh D."/>
            <person name="Zeh J."/>
        </authorList>
    </citation>
    <scope>NUCLEOTIDE SEQUENCE [LARGE SCALE GENOMIC DNA]</scope>
    <source>
        <strain evidence="9">IN4F17</strain>
        <tissue evidence="9">Whole Body</tissue>
    </source>
</reference>
<evidence type="ECO:0000256" key="7">
    <source>
        <dbReference type="ARBA" id="ARBA00023242"/>
    </source>
</evidence>
<dbReference type="PROSITE" id="PS51419">
    <property type="entry name" value="RAB"/>
    <property type="match status" value="1"/>
</dbReference>
<dbReference type="InterPro" id="IPR005225">
    <property type="entry name" value="Small_GTP-bd"/>
</dbReference>
<protein>
    <recommendedName>
        <fullName evidence="8">GTP-binding nuclear protein</fullName>
    </recommendedName>
</protein>
<proteinExistence type="inferred from homology"/>
<dbReference type="PANTHER" id="PTHR24071:SF0">
    <property type="entry name" value="GTP-BINDING NUCLEAR PROTEIN RAN"/>
    <property type="match status" value="1"/>
</dbReference>
<dbReference type="SMART" id="SM00173">
    <property type="entry name" value="RAS"/>
    <property type="match status" value="1"/>
</dbReference>
<evidence type="ECO:0000256" key="4">
    <source>
        <dbReference type="ARBA" id="ARBA00022741"/>
    </source>
</evidence>
<keyword evidence="5 8" id="KW-0653">Protein transport</keyword>
<dbReference type="EMBL" id="CP092864">
    <property type="protein sequence ID" value="UYV63538.1"/>
    <property type="molecule type" value="Genomic_DNA"/>
</dbReference>
<keyword evidence="6 8" id="KW-0342">GTP-binding</keyword>
<gene>
    <name evidence="9" type="ORF">LAZ67_2004576</name>
</gene>
<dbReference type="SMART" id="SM00175">
    <property type="entry name" value="RAB"/>
    <property type="match status" value="1"/>
</dbReference>
<dbReference type="SUPFAM" id="SSF52540">
    <property type="entry name" value="P-loop containing nucleoside triphosphate hydrolases"/>
    <property type="match status" value="1"/>
</dbReference>
<dbReference type="NCBIfam" id="TIGR00231">
    <property type="entry name" value="small_GTP"/>
    <property type="match status" value="1"/>
</dbReference>
<dbReference type="SMART" id="SM00174">
    <property type="entry name" value="RHO"/>
    <property type="match status" value="1"/>
</dbReference>
<keyword evidence="10" id="KW-1185">Reference proteome</keyword>
<organism evidence="9 10">
    <name type="scientific">Cordylochernes scorpioides</name>
    <dbReference type="NCBI Taxonomy" id="51811"/>
    <lineage>
        <taxon>Eukaryota</taxon>
        <taxon>Metazoa</taxon>
        <taxon>Ecdysozoa</taxon>
        <taxon>Arthropoda</taxon>
        <taxon>Chelicerata</taxon>
        <taxon>Arachnida</taxon>
        <taxon>Pseudoscorpiones</taxon>
        <taxon>Cheliferoidea</taxon>
        <taxon>Chernetidae</taxon>
        <taxon>Cordylochernes</taxon>
    </lineage>
</organism>
<evidence type="ECO:0000256" key="8">
    <source>
        <dbReference type="RuleBase" id="RU363057"/>
    </source>
</evidence>
<keyword evidence="3 8" id="KW-0813">Transport</keyword>
<dbReference type="PROSITE" id="PS51418">
    <property type="entry name" value="RAN"/>
    <property type="match status" value="1"/>
</dbReference>
<dbReference type="PANTHER" id="PTHR24071">
    <property type="entry name" value="RAN GTPASE"/>
    <property type="match status" value="1"/>
</dbReference>